<keyword evidence="3" id="KW-0418">Kinase</keyword>
<evidence type="ECO:0000259" key="2">
    <source>
        <dbReference type="Pfam" id="PF13581"/>
    </source>
</evidence>
<sequence length="136" mass="15187">MDKIYTKKISSDPDNLVEVEKFVADVADELNFNDEIKNSLTLSVSEATSNAIVHGNKLDPKKFVKIKIIVDDDEVIVIIKDEGSGFDPTSVPNPTTPENLLKDSGRGIHIMKTFLKDLQYNFTEDGTEVILILHLK</sequence>
<evidence type="ECO:0000313" key="3">
    <source>
        <dbReference type="EMBL" id="VAX17256.1"/>
    </source>
</evidence>
<keyword evidence="3" id="KW-0808">Transferase</keyword>
<dbReference type="EC" id="2.7.11.1" evidence="3"/>
<dbReference type="Gene3D" id="3.30.565.10">
    <property type="entry name" value="Histidine kinase-like ATPase, C-terminal domain"/>
    <property type="match status" value="1"/>
</dbReference>
<organism evidence="3">
    <name type="scientific">hydrothermal vent metagenome</name>
    <dbReference type="NCBI Taxonomy" id="652676"/>
    <lineage>
        <taxon>unclassified sequences</taxon>
        <taxon>metagenomes</taxon>
        <taxon>ecological metagenomes</taxon>
    </lineage>
</organism>
<dbReference type="InterPro" id="IPR036890">
    <property type="entry name" value="HATPase_C_sf"/>
</dbReference>
<dbReference type="AlphaFoldDB" id="A0A3B1BG62"/>
<reference evidence="3" key="1">
    <citation type="submission" date="2018-06" db="EMBL/GenBank/DDBJ databases">
        <authorList>
            <person name="Zhirakovskaya E."/>
        </authorList>
    </citation>
    <scope>NUCLEOTIDE SEQUENCE</scope>
</reference>
<protein>
    <submittedName>
        <fullName evidence="3">Serine-protein kinase RsbW</fullName>
        <ecNumber evidence="3">2.7.11.1</ecNumber>
    </submittedName>
</protein>
<name>A0A3B1BG62_9ZZZZ</name>
<dbReference type="CDD" id="cd16936">
    <property type="entry name" value="HATPase_RsbW-like"/>
    <property type="match status" value="1"/>
</dbReference>
<feature type="domain" description="Histidine kinase/HSP90-like ATPase" evidence="2">
    <location>
        <begin position="9"/>
        <end position="132"/>
    </location>
</feature>
<dbReference type="PANTHER" id="PTHR35526">
    <property type="entry name" value="ANTI-SIGMA-F FACTOR RSBW-RELATED"/>
    <property type="match status" value="1"/>
</dbReference>
<dbReference type="GO" id="GO:0004674">
    <property type="term" value="F:protein serine/threonine kinase activity"/>
    <property type="evidence" value="ECO:0007669"/>
    <property type="project" value="UniProtKB-KW"/>
</dbReference>
<dbReference type="InterPro" id="IPR050267">
    <property type="entry name" value="Anti-sigma-factor_SerPK"/>
</dbReference>
<dbReference type="SUPFAM" id="SSF55874">
    <property type="entry name" value="ATPase domain of HSP90 chaperone/DNA topoisomerase II/histidine kinase"/>
    <property type="match status" value="1"/>
</dbReference>
<evidence type="ECO:0000256" key="1">
    <source>
        <dbReference type="ARBA" id="ARBA00022527"/>
    </source>
</evidence>
<proteinExistence type="predicted"/>
<dbReference type="InterPro" id="IPR003594">
    <property type="entry name" value="HATPase_dom"/>
</dbReference>
<dbReference type="PANTHER" id="PTHR35526:SF3">
    <property type="entry name" value="ANTI-SIGMA-F FACTOR RSBW"/>
    <property type="match status" value="1"/>
</dbReference>
<keyword evidence="1" id="KW-0723">Serine/threonine-protein kinase</keyword>
<dbReference type="Pfam" id="PF13581">
    <property type="entry name" value="HATPase_c_2"/>
    <property type="match status" value="1"/>
</dbReference>
<dbReference type="EMBL" id="UOGD01000073">
    <property type="protein sequence ID" value="VAX17256.1"/>
    <property type="molecule type" value="Genomic_DNA"/>
</dbReference>
<gene>
    <name evidence="3" type="ORF">MNBD_IGNAVI01-574</name>
</gene>
<accession>A0A3B1BG62</accession>